<organism evidence="2 3">
    <name type="scientific">Chrysochromulina tobinii</name>
    <dbReference type="NCBI Taxonomy" id="1460289"/>
    <lineage>
        <taxon>Eukaryota</taxon>
        <taxon>Haptista</taxon>
        <taxon>Haptophyta</taxon>
        <taxon>Prymnesiophyceae</taxon>
        <taxon>Prymnesiales</taxon>
        <taxon>Chrysochromulinaceae</taxon>
        <taxon>Chrysochromulina</taxon>
    </lineage>
</organism>
<dbReference type="EMBL" id="JWZX01002012">
    <property type="protein sequence ID" value="KOO31457.1"/>
    <property type="molecule type" value="Genomic_DNA"/>
</dbReference>
<gene>
    <name evidence="2" type="ORF">Ctob_008330</name>
</gene>
<evidence type="ECO:0000313" key="3">
    <source>
        <dbReference type="Proteomes" id="UP000037460"/>
    </source>
</evidence>
<evidence type="ECO:0000313" key="2">
    <source>
        <dbReference type="EMBL" id="KOO31457.1"/>
    </source>
</evidence>
<name>A0A0M0JYT8_9EUKA</name>
<evidence type="ECO:0000256" key="1">
    <source>
        <dbReference type="SAM" id="MobiDB-lite"/>
    </source>
</evidence>
<feature type="compositionally biased region" description="Acidic residues" evidence="1">
    <location>
        <begin position="23"/>
        <end position="32"/>
    </location>
</feature>
<reference evidence="3" key="1">
    <citation type="journal article" date="2015" name="PLoS Genet.">
        <title>Genome Sequence and Transcriptome Analyses of Chrysochromulina tobin: Metabolic Tools for Enhanced Algal Fitness in the Prominent Order Prymnesiales (Haptophyceae).</title>
        <authorList>
            <person name="Hovde B.T."/>
            <person name="Deodato C.R."/>
            <person name="Hunsperger H.M."/>
            <person name="Ryken S.A."/>
            <person name="Yost W."/>
            <person name="Jha R.K."/>
            <person name="Patterson J."/>
            <person name="Monnat R.J. Jr."/>
            <person name="Barlow S.B."/>
            <person name="Starkenburg S.R."/>
            <person name="Cattolico R.A."/>
        </authorList>
    </citation>
    <scope>NUCLEOTIDE SEQUENCE</scope>
    <source>
        <strain evidence="3">CCMP291</strain>
    </source>
</reference>
<accession>A0A0M0JYT8</accession>
<sequence>MGQLDHLPGDSDEEHDPRRLVGSDEEYNDKDDEAAQLAAELDETMSRSGSEWSNLVWWGDNQSDIDLREYELRRVSGFTFARPRVAIDRAKESMRSAVVRVKATARDKRAKASAFVDRRKQRLWSGLHSVDERREVALRVIQRAAREKKHALAMRAAGAGRSTKAALRHAGGSSKAALRHGVDIVAGTAEAALDKAVAARDVMAEKREVARKVLSKNLVRGPAYFEDGKKIAAVGTPLCDFFGAQTFELNGEHLAGASATLLQAGVIVPPRSARFVLSLHFMNPRHSSNAPYNVLMIHSASDTAPAEAEGPSAALLRELWDGDATTAVRATLAWLGLDDSRPMLICRQVHASVNRATLPHRAAPPGAVPGAGLPETFDHVEIAFDIAASPLCNQMFR</sequence>
<comment type="caution">
    <text evidence="2">The sequence shown here is derived from an EMBL/GenBank/DDBJ whole genome shotgun (WGS) entry which is preliminary data.</text>
</comment>
<dbReference type="Proteomes" id="UP000037460">
    <property type="component" value="Unassembled WGS sequence"/>
</dbReference>
<dbReference type="AlphaFoldDB" id="A0A0M0JYT8"/>
<protein>
    <submittedName>
        <fullName evidence="2">Uncharacterized protein</fullName>
    </submittedName>
</protein>
<proteinExistence type="predicted"/>
<keyword evidence="3" id="KW-1185">Reference proteome</keyword>
<feature type="region of interest" description="Disordered" evidence="1">
    <location>
        <begin position="1"/>
        <end position="32"/>
    </location>
</feature>